<dbReference type="InterPro" id="IPR003749">
    <property type="entry name" value="ThiS/MoaD-like"/>
</dbReference>
<evidence type="ECO:0000256" key="2">
    <source>
        <dbReference type="ARBA" id="ARBA00024200"/>
    </source>
</evidence>
<dbReference type="EMBL" id="BJYF01000019">
    <property type="protein sequence ID" value="GEN60578.1"/>
    <property type="molecule type" value="Genomic_DNA"/>
</dbReference>
<gene>
    <name evidence="4" type="primary">moaD</name>
    <name evidence="4" type="ORF">ANI02nite_24620</name>
</gene>
<comment type="similarity">
    <text evidence="2">Belongs to the MoaD family.</text>
</comment>
<protein>
    <recommendedName>
        <fullName evidence="3">Molybdopterin synthase sulfur carrier subunit</fullName>
    </recommendedName>
</protein>
<evidence type="ECO:0000256" key="1">
    <source>
        <dbReference type="ARBA" id="ARBA00022741"/>
    </source>
</evidence>
<dbReference type="PANTHER" id="PTHR33359">
    <property type="entry name" value="MOLYBDOPTERIN SYNTHASE SULFUR CARRIER SUBUNIT"/>
    <property type="match status" value="1"/>
</dbReference>
<keyword evidence="5" id="KW-1185">Reference proteome</keyword>
<dbReference type="PANTHER" id="PTHR33359:SF1">
    <property type="entry name" value="MOLYBDOPTERIN SYNTHASE SULFUR CARRIER SUBUNIT"/>
    <property type="match status" value="1"/>
</dbReference>
<dbReference type="GO" id="GO:0006777">
    <property type="term" value="P:Mo-molybdopterin cofactor biosynthetic process"/>
    <property type="evidence" value="ECO:0007669"/>
    <property type="project" value="InterPro"/>
</dbReference>
<dbReference type="InterPro" id="IPR012675">
    <property type="entry name" value="Beta-grasp_dom_sf"/>
</dbReference>
<keyword evidence="1" id="KW-0547">Nucleotide-binding</keyword>
<evidence type="ECO:0000313" key="4">
    <source>
        <dbReference type="EMBL" id="GEN60578.1"/>
    </source>
</evidence>
<dbReference type="GO" id="GO:1990133">
    <property type="term" value="C:molybdopterin adenylyltransferase complex"/>
    <property type="evidence" value="ECO:0007669"/>
    <property type="project" value="TreeGrafter"/>
</dbReference>
<comment type="caution">
    <text evidence="4">The sequence shown here is derived from an EMBL/GenBank/DDBJ whole genome shotgun (WGS) entry which is preliminary data.</text>
</comment>
<dbReference type="Pfam" id="PF02597">
    <property type="entry name" value="ThiS"/>
    <property type="match status" value="1"/>
</dbReference>
<dbReference type="OrthoDB" id="9800712at2"/>
<dbReference type="CDD" id="cd00754">
    <property type="entry name" value="Ubl_MoaD"/>
    <property type="match status" value="1"/>
</dbReference>
<dbReference type="STRING" id="1120919.GCA_000429165_02557"/>
<dbReference type="Gene3D" id="3.10.20.30">
    <property type="match status" value="1"/>
</dbReference>
<sequence>MSVTVLYFAALRERLGKSSETASLHDATTVGEWIAAQGRVDPALADAFAGSGAIRVAVNKTLADLHAPLTDGDELALFPPMTGG</sequence>
<dbReference type="Proteomes" id="UP000321635">
    <property type="component" value="Unassembled WGS sequence"/>
</dbReference>
<reference evidence="4 5" key="1">
    <citation type="submission" date="2019-07" db="EMBL/GenBank/DDBJ databases">
        <title>Whole genome shotgun sequence of Acetobacter nitrogenifigens NBRC 105050.</title>
        <authorList>
            <person name="Hosoyama A."/>
            <person name="Uohara A."/>
            <person name="Ohji S."/>
            <person name="Ichikawa N."/>
        </authorList>
    </citation>
    <scope>NUCLEOTIDE SEQUENCE [LARGE SCALE GENOMIC DNA]</scope>
    <source>
        <strain evidence="4 5">NBRC 105050</strain>
    </source>
</reference>
<dbReference type="NCBIfam" id="TIGR01682">
    <property type="entry name" value="moaD"/>
    <property type="match status" value="1"/>
</dbReference>
<dbReference type="RefSeq" id="WP_026398217.1">
    <property type="nucleotide sequence ID" value="NZ_AUBI01000010.1"/>
</dbReference>
<dbReference type="InterPro" id="IPR044672">
    <property type="entry name" value="MOCS2A"/>
</dbReference>
<dbReference type="AlphaFoldDB" id="A0A511XC87"/>
<dbReference type="GO" id="GO:0000166">
    <property type="term" value="F:nucleotide binding"/>
    <property type="evidence" value="ECO:0007669"/>
    <property type="project" value="UniProtKB-KW"/>
</dbReference>
<accession>A0A511XC87</accession>
<organism evidence="4 5">
    <name type="scientific">Acetobacter nitrogenifigens DSM 23921 = NBRC 105050</name>
    <dbReference type="NCBI Taxonomy" id="1120919"/>
    <lineage>
        <taxon>Bacteria</taxon>
        <taxon>Pseudomonadati</taxon>
        <taxon>Pseudomonadota</taxon>
        <taxon>Alphaproteobacteria</taxon>
        <taxon>Acetobacterales</taxon>
        <taxon>Acetobacteraceae</taxon>
        <taxon>Acetobacter</taxon>
    </lineage>
</organism>
<evidence type="ECO:0000256" key="3">
    <source>
        <dbReference type="ARBA" id="ARBA00024247"/>
    </source>
</evidence>
<dbReference type="SUPFAM" id="SSF54285">
    <property type="entry name" value="MoaD/ThiS"/>
    <property type="match status" value="1"/>
</dbReference>
<dbReference type="InterPro" id="IPR016155">
    <property type="entry name" value="Mopterin_synth/thiamin_S_b"/>
</dbReference>
<proteinExistence type="inferred from homology"/>
<evidence type="ECO:0000313" key="5">
    <source>
        <dbReference type="Proteomes" id="UP000321635"/>
    </source>
</evidence>
<name>A0A511XC87_9PROT</name>